<evidence type="ECO:0000256" key="3">
    <source>
        <dbReference type="ARBA" id="ARBA00022519"/>
    </source>
</evidence>
<keyword evidence="9 10" id="KW-0464">Manganese</keyword>
<evidence type="ECO:0000256" key="5">
    <source>
        <dbReference type="ARBA" id="ARBA00022723"/>
    </source>
</evidence>
<organism evidence="12 13">
    <name type="scientific">Rheinheimera pacifica</name>
    <dbReference type="NCBI Taxonomy" id="173990"/>
    <lineage>
        <taxon>Bacteria</taxon>
        <taxon>Pseudomonadati</taxon>
        <taxon>Pseudomonadota</taxon>
        <taxon>Gammaproteobacteria</taxon>
        <taxon>Chromatiales</taxon>
        <taxon>Chromatiaceae</taxon>
        <taxon>Rheinheimera</taxon>
    </lineage>
</organism>
<dbReference type="PANTHER" id="PTHR34990:SF1">
    <property type="entry name" value="UDP-2,3-DIACYLGLUCOSAMINE HYDROLASE"/>
    <property type="match status" value="1"/>
</dbReference>
<evidence type="ECO:0000256" key="9">
    <source>
        <dbReference type="ARBA" id="ARBA00023211"/>
    </source>
</evidence>
<dbReference type="InterPro" id="IPR010138">
    <property type="entry name" value="UDP-diacylglucosamine_Hdrlase"/>
</dbReference>
<feature type="binding site" evidence="10">
    <location>
        <position position="48"/>
    </location>
    <ligand>
        <name>Mn(2+)</name>
        <dbReference type="ChEBI" id="CHEBI:29035"/>
        <label>1</label>
    </ligand>
</feature>
<sequence length="258" mass="29626">MSELMSEQHTLFIADLHLAADRSDITAAFLRFLREQAIHAEALYILGDLFEVWIGDDNPEPLLAEVANALKTVSDSGVALYFIHGNRDFFLRDAYAKRCGMAILPPSKVIDLYGKPTLIMHGDSLCTLDIAYQKFRKWWNQPWWQWLMLNMPLWYRQRLARKARARSAKYKQQYMAQAQPQIMDVTPDEVPRVMAEAGVLKLIHGHTHRPAVHQLEVNGNAAERYVLGDWYSQSSYLKVSVSQWQLYFNALADDSPAA</sequence>
<feature type="binding site" evidence="10">
    <location>
        <begin position="86"/>
        <end position="87"/>
    </location>
    <ligand>
        <name>substrate</name>
    </ligand>
</feature>
<dbReference type="HAMAP" id="MF_00575">
    <property type="entry name" value="LpxH"/>
    <property type="match status" value="1"/>
</dbReference>
<comment type="caution">
    <text evidence="10">Lacks conserved residue(s) required for the propagation of feature annotation.</text>
</comment>
<dbReference type="PANTHER" id="PTHR34990">
    <property type="entry name" value="UDP-2,3-DIACYLGLUCOSAMINE HYDROLASE-RELATED"/>
    <property type="match status" value="1"/>
</dbReference>
<dbReference type="GO" id="GO:0005737">
    <property type="term" value="C:cytoplasm"/>
    <property type="evidence" value="ECO:0007669"/>
    <property type="project" value="InterPro"/>
</dbReference>
<feature type="binding site" evidence="10">
    <location>
        <position position="48"/>
    </location>
    <ligand>
        <name>Mn(2+)</name>
        <dbReference type="ChEBI" id="CHEBI:29035"/>
        <label>2</label>
    </ligand>
</feature>
<keyword evidence="3 10" id="KW-0997">Cell inner membrane</keyword>
<keyword evidence="4 10" id="KW-0441">Lipid A biosynthesis</keyword>
<dbReference type="SUPFAM" id="SSF56300">
    <property type="entry name" value="Metallo-dependent phosphatases"/>
    <property type="match status" value="1"/>
</dbReference>
<keyword evidence="13" id="KW-1185">Reference proteome</keyword>
<comment type="pathway">
    <text evidence="10">Glycolipid biosynthesis; lipid IV(A) biosynthesis; lipid IV(A) from (3R)-3-hydroxytetradecanoyl-[acyl-carrier-protein] and UDP-N-acetyl-alpha-D-glucosamine: step 4/6.</text>
</comment>
<feature type="binding site" evidence="10">
    <location>
        <position position="15"/>
    </location>
    <ligand>
        <name>Mn(2+)</name>
        <dbReference type="ChEBI" id="CHEBI:29035"/>
        <label>1</label>
    </ligand>
</feature>
<comment type="subcellular location">
    <subcellularLocation>
        <location evidence="10">Cell inner membrane</location>
        <topology evidence="10">Peripheral membrane protein</topology>
        <orientation evidence="10">Cytoplasmic side</orientation>
    </subcellularLocation>
</comment>
<name>A0A1H6MX20_9GAMM</name>
<dbReference type="NCBIfam" id="NF003743">
    <property type="entry name" value="PRK05340.1"/>
    <property type="match status" value="1"/>
</dbReference>
<dbReference type="RefSeq" id="WP_342741260.1">
    <property type="nucleotide sequence ID" value="NZ_FNXF01000012.1"/>
</dbReference>
<feature type="binding site" evidence="10">
    <location>
        <position position="208"/>
    </location>
    <ligand>
        <name>Mn(2+)</name>
        <dbReference type="ChEBI" id="CHEBI:29035"/>
        <label>1</label>
    </ligand>
</feature>
<comment type="similarity">
    <text evidence="10">Belongs to the LpxH family.</text>
</comment>
<feature type="binding site" evidence="10">
    <location>
        <position position="86"/>
    </location>
    <ligand>
        <name>Mn(2+)</name>
        <dbReference type="ChEBI" id="CHEBI:29035"/>
        <label>2</label>
    </ligand>
</feature>
<dbReference type="NCBIfam" id="TIGR01854">
    <property type="entry name" value="lipid_A_lpxH"/>
    <property type="match status" value="1"/>
</dbReference>
<keyword evidence="2 10" id="KW-0444">Lipid biosynthesis</keyword>
<feature type="binding site" evidence="10">
    <location>
        <position position="129"/>
    </location>
    <ligand>
        <name>substrate</name>
    </ligand>
</feature>
<dbReference type="GO" id="GO:0008758">
    <property type="term" value="F:UDP-2,3-diacylglucosamine hydrolase activity"/>
    <property type="evidence" value="ECO:0007669"/>
    <property type="project" value="UniProtKB-UniRule"/>
</dbReference>
<dbReference type="EMBL" id="FNXF01000012">
    <property type="protein sequence ID" value="SEI02589.1"/>
    <property type="molecule type" value="Genomic_DNA"/>
</dbReference>
<feature type="binding site" evidence="10">
    <location>
        <position position="206"/>
    </location>
    <ligand>
        <name>substrate</name>
    </ligand>
</feature>
<feature type="binding site" evidence="10">
    <location>
        <position position="206"/>
    </location>
    <ligand>
        <name>Mn(2+)</name>
        <dbReference type="ChEBI" id="CHEBI:29035"/>
        <label>2</label>
    </ligand>
</feature>
<dbReference type="InterPro" id="IPR043461">
    <property type="entry name" value="LpxH-like"/>
</dbReference>
<reference evidence="13" key="1">
    <citation type="submission" date="2016-10" db="EMBL/GenBank/DDBJ databases">
        <authorList>
            <person name="Varghese N."/>
            <person name="Submissions S."/>
        </authorList>
    </citation>
    <scope>NUCLEOTIDE SEQUENCE [LARGE SCALE GENOMIC DNA]</scope>
    <source>
        <strain evidence="13">DSM 17616</strain>
    </source>
</reference>
<feature type="binding site" evidence="10">
    <location>
        <position position="167"/>
    </location>
    <ligand>
        <name>substrate</name>
    </ligand>
</feature>
<dbReference type="Gene3D" id="3.60.21.10">
    <property type="match status" value="1"/>
</dbReference>
<feature type="binding site" evidence="10">
    <location>
        <position position="171"/>
    </location>
    <ligand>
        <name>substrate</name>
    </ligand>
</feature>
<evidence type="ECO:0000256" key="2">
    <source>
        <dbReference type="ARBA" id="ARBA00022516"/>
    </source>
</evidence>
<gene>
    <name evidence="10" type="primary">lpxH</name>
    <name evidence="12" type="ORF">SAMN05660691_02882</name>
</gene>
<accession>A0A1H6MX20</accession>
<keyword evidence="8 10" id="KW-0472">Membrane</keyword>
<evidence type="ECO:0000313" key="13">
    <source>
        <dbReference type="Proteomes" id="UP000199371"/>
    </source>
</evidence>
<keyword evidence="1 10" id="KW-1003">Cell membrane</keyword>
<feature type="binding site" evidence="10">
    <location>
        <position position="121"/>
    </location>
    <ligand>
        <name>Mn(2+)</name>
        <dbReference type="ChEBI" id="CHEBI:29035"/>
        <label>2</label>
    </ligand>
</feature>
<dbReference type="Proteomes" id="UP000199371">
    <property type="component" value="Unassembled WGS sequence"/>
</dbReference>
<keyword evidence="6 10" id="KW-0378">Hydrolase</keyword>
<evidence type="ECO:0000256" key="1">
    <source>
        <dbReference type="ARBA" id="ARBA00022475"/>
    </source>
</evidence>
<evidence type="ECO:0000313" key="12">
    <source>
        <dbReference type="EMBL" id="SEI02589.1"/>
    </source>
</evidence>
<feature type="binding site" evidence="10">
    <location>
        <position position="17"/>
    </location>
    <ligand>
        <name>Mn(2+)</name>
        <dbReference type="ChEBI" id="CHEBI:29035"/>
        <label>1</label>
    </ligand>
</feature>
<evidence type="ECO:0000256" key="8">
    <source>
        <dbReference type="ARBA" id="ARBA00023136"/>
    </source>
</evidence>
<dbReference type="EC" id="3.6.1.54" evidence="10"/>
<evidence type="ECO:0000256" key="4">
    <source>
        <dbReference type="ARBA" id="ARBA00022556"/>
    </source>
</evidence>
<comment type="catalytic activity">
    <reaction evidence="10">
        <text>UDP-2-N,3-O-bis[(3R)-3-hydroxytetradecanoyl]-alpha-D-glucosamine + H2O = 2-N,3-O-bis[(3R)-3-hydroxytetradecanoyl]-alpha-D-glucosaminyl 1-phosphate + UMP + 2 H(+)</text>
        <dbReference type="Rhea" id="RHEA:25213"/>
        <dbReference type="ChEBI" id="CHEBI:15377"/>
        <dbReference type="ChEBI" id="CHEBI:15378"/>
        <dbReference type="ChEBI" id="CHEBI:57865"/>
        <dbReference type="ChEBI" id="CHEBI:57957"/>
        <dbReference type="ChEBI" id="CHEBI:78847"/>
        <dbReference type="EC" id="3.6.1.54"/>
    </reaction>
</comment>
<dbReference type="AlphaFoldDB" id="A0A1H6MX20"/>
<dbReference type="GO" id="GO:0009245">
    <property type="term" value="P:lipid A biosynthetic process"/>
    <property type="evidence" value="ECO:0007669"/>
    <property type="project" value="UniProtKB-UniRule"/>
</dbReference>
<evidence type="ECO:0000256" key="6">
    <source>
        <dbReference type="ARBA" id="ARBA00022801"/>
    </source>
</evidence>
<comment type="function">
    <text evidence="10">Hydrolyzes the pyrophosphate bond of UDP-2,3-diacylglucosamine to yield 2,3-diacylglucosamine 1-phosphate (lipid X) and UMP by catalyzing the attack of water at the alpha-P atom. Involved in the biosynthesis of lipid A, a phosphorylated glycolipid that anchors the lipopolysaccharide to the outer membrane of the cell.</text>
</comment>
<proteinExistence type="inferred from homology"/>
<dbReference type="InterPro" id="IPR004843">
    <property type="entry name" value="Calcineurin-like_PHP"/>
</dbReference>
<feature type="domain" description="Calcineurin-like phosphoesterase" evidence="11">
    <location>
        <begin position="10"/>
        <end position="210"/>
    </location>
</feature>
<comment type="cofactor">
    <cofactor evidence="10">
        <name>Mn(2+)</name>
        <dbReference type="ChEBI" id="CHEBI:29035"/>
    </cofactor>
    <text evidence="10">Binds 2 Mn(2+) ions per subunit in a binuclear metal center.</text>
</comment>
<dbReference type="InterPro" id="IPR029052">
    <property type="entry name" value="Metallo-depent_PP-like"/>
</dbReference>
<evidence type="ECO:0000256" key="7">
    <source>
        <dbReference type="ARBA" id="ARBA00023098"/>
    </source>
</evidence>
<dbReference type="CDD" id="cd07398">
    <property type="entry name" value="MPP_YbbF-LpxH"/>
    <property type="match status" value="1"/>
</dbReference>
<keyword evidence="7 10" id="KW-0443">Lipid metabolism</keyword>
<dbReference type="UniPathway" id="UPA00359">
    <property type="reaction ID" value="UER00480"/>
</dbReference>
<protein>
    <recommendedName>
        <fullName evidence="10">UDP-2,3-diacylglucosamine hydrolase</fullName>
        <ecNumber evidence="10">3.6.1.54</ecNumber>
    </recommendedName>
    <alternativeName>
        <fullName evidence="10">UDP-2,3-diacylglucosamine diphosphatase</fullName>
    </alternativeName>
</protein>
<dbReference type="GO" id="GO:0019897">
    <property type="term" value="C:extrinsic component of plasma membrane"/>
    <property type="evidence" value="ECO:0007669"/>
    <property type="project" value="UniProtKB-UniRule"/>
</dbReference>
<keyword evidence="5 10" id="KW-0479">Metal-binding</keyword>
<evidence type="ECO:0000256" key="10">
    <source>
        <dbReference type="HAMAP-Rule" id="MF_00575"/>
    </source>
</evidence>
<evidence type="ECO:0000259" key="11">
    <source>
        <dbReference type="Pfam" id="PF00149"/>
    </source>
</evidence>
<dbReference type="GO" id="GO:0030145">
    <property type="term" value="F:manganese ion binding"/>
    <property type="evidence" value="ECO:0007669"/>
    <property type="project" value="UniProtKB-UniRule"/>
</dbReference>
<dbReference type="STRING" id="173990.SAMN05660691_02882"/>
<dbReference type="Pfam" id="PF00149">
    <property type="entry name" value="Metallophos"/>
    <property type="match status" value="1"/>
</dbReference>